<evidence type="ECO:0008006" key="4">
    <source>
        <dbReference type="Google" id="ProtNLM"/>
    </source>
</evidence>
<accession>A0A6A6LAA5</accession>
<reference evidence="2 3" key="1">
    <citation type="journal article" date="2020" name="Mol. Plant">
        <title>The Chromosome-Based Rubber Tree Genome Provides New Insights into Spurge Genome Evolution and Rubber Biosynthesis.</title>
        <authorList>
            <person name="Liu J."/>
            <person name="Shi C."/>
            <person name="Shi C.C."/>
            <person name="Li W."/>
            <person name="Zhang Q.J."/>
            <person name="Zhang Y."/>
            <person name="Li K."/>
            <person name="Lu H.F."/>
            <person name="Shi C."/>
            <person name="Zhu S.T."/>
            <person name="Xiao Z.Y."/>
            <person name="Nan H."/>
            <person name="Yue Y."/>
            <person name="Zhu X.G."/>
            <person name="Wu Y."/>
            <person name="Hong X.N."/>
            <person name="Fan G.Y."/>
            <person name="Tong Y."/>
            <person name="Zhang D."/>
            <person name="Mao C.L."/>
            <person name="Liu Y.L."/>
            <person name="Hao S.J."/>
            <person name="Liu W.Q."/>
            <person name="Lv M.Q."/>
            <person name="Zhang H.B."/>
            <person name="Liu Y."/>
            <person name="Hu-Tang G.R."/>
            <person name="Wang J.P."/>
            <person name="Wang J.H."/>
            <person name="Sun Y.H."/>
            <person name="Ni S.B."/>
            <person name="Chen W.B."/>
            <person name="Zhang X.C."/>
            <person name="Jiao Y.N."/>
            <person name="Eichler E.E."/>
            <person name="Li G.H."/>
            <person name="Liu X."/>
            <person name="Gao L.Z."/>
        </authorList>
    </citation>
    <scope>NUCLEOTIDE SEQUENCE [LARGE SCALE GENOMIC DNA]</scope>
    <source>
        <strain evidence="3">cv. GT1</strain>
        <tissue evidence="2">Leaf</tissue>
    </source>
</reference>
<feature type="compositionally biased region" description="Polar residues" evidence="1">
    <location>
        <begin position="173"/>
        <end position="191"/>
    </location>
</feature>
<dbReference type="InterPro" id="IPR002423">
    <property type="entry name" value="Cpn60/GroEL/TCP-1"/>
</dbReference>
<dbReference type="GO" id="GO:0010008">
    <property type="term" value="C:endosome membrane"/>
    <property type="evidence" value="ECO:0007669"/>
    <property type="project" value="TreeGrafter"/>
</dbReference>
<evidence type="ECO:0000313" key="2">
    <source>
        <dbReference type="EMBL" id="KAF2297477.1"/>
    </source>
</evidence>
<dbReference type="Pfam" id="PF00118">
    <property type="entry name" value="Cpn60_TCP1"/>
    <property type="match status" value="1"/>
</dbReference>
<protein>
    <recommendedName>
        <fullName evidence="4">1-phosphatidylinositol-3-phosphate 5-kinase</fullName>
    </recommendedName>
</protein>
<sequence length="1100" mass="122503">MRHYCGAQLAKSEDGENGKLENGNSLRLNGEGHNWPCGFCREKQERGHLKQDSRSPAIANDQSHFVSGLYIGVMFLCFVLGFPPPSGDLSVDINSYDRGSQEEGTADRAQEDVSCGLNGQLHRSSLEAPVTGVHQLYKVTENSLEKSHYSCDRDIVRDIEIMETADGQEAKDNSSQNLVESLNEGNQTSCSGDDEINAQVWEPPEAEDAEDELESTVACNDDEFGDGTKWGKPSSLSCCRDEGTGSYGFKDEKQKEMEEVANGKFKVIVSQLLKTAVLLSSSQGLVFKKRAAHKHMPTNYRNPRLLLIQGVLGHSSSGLSSFKSMDLEKDNMKSLMDMIEMCHPNVILVEKSVSRDVQESILSKGITLVYDMQLHRLERVARYTGSPILSSDTLAGQKLKQCGSFHVEKFLEEHAGLGEGGKQPSKTLVFIEGCPSRLGCTILLKGSHSDELKRIKYVVQIAVIMAYHLILETSFLVDWKMMFSTVILPGARDQYSSALGTGDSSVPSVEESVAKSGPSTVDIPISNGFNEEASLKKVIGNSFPLSFSVPYQSLANYFCFNGKEANDRSTEEVPVLETLEASNHCDLASKDGSNEEKLLDGRPPQSLSCSKPVDRGNDVNNNVQVQNKDGVNAVLDSQSILVLVSSWNALRETICDQSRFYHIMFYGNFDVPLGKFLQDNLLNQGSQCTTCGELPEAHFYYYAHHNKQLTIRVKWLLNLLPGEAEGKIWMWSRCGPLAAMFKNSPVTTYTVSLPPQKLEFSHRYDGLKREFENVHLKGRSLFSGIKDILKELRSQFEGSNLNLRGSLKEFSDIEDMLKEESSEFEASINYAGNKDMADYKFLSLNRLLWELLLESCIWERRLHSLLLPDHSLFCTGVKGIAVDGAFQESRVRDHLVRSSLAEDVERSSMDGLSMNRSPSPESFVKVKPNSSHSGDSSCQVDNIAFSGDLEAERTIPIASDIGNSDFVVDSGASRKVTPLHSVVSSLENSRGWFWMPFSEIRQIYMEDLERGFMPKFQSISSYIQERISAAFQLISEEGPRLHIPLGTDNYIVRDYDGELSSIIACALAVLKDIPVTWEFFNDDSRKEVAHQLIQLIVYIS</sequence>
<dbReference type="PANTHER" id="PTHR45748:SF4">
    <property type="entry name" value="1-PHOSPHATIDYLINOSITOL-3-PHOSPHATE 5-KINASE FAB1D-RELATED"/>
    <property type="match status" value="1"/>
</dbReference>
<dbReference type="PANTHER" id="PTHR45748">
    <property type="entry name" value="1-PHOSPHATIDYLINOSITOL 3-PHOSPHATE 5-KINASE-RELATED"/>
    <property type="match status" value="1"/>
</dbReference>
<proteinExistence type="predicted"/>
<dbReference type="SUPFAM" id="SSF52029">
    <property type="entry name" value="GroEL apical domain-like"/>
    <property type="match status" value="1"/>
</dbReference>
<dbReference type="Gene3D" id="3.50.7.10">
    <property type="entry name" value="GroEL"/>
    <property type="match status" value="1"/>
</dbReference>
<dbReference type="GO" id="GO:0046854">
    <property type="term" value="P:phosphatidylinositol phosphate biosynthetic process"/>
    <property type="evidence" value="ECO:0007669"/>
    <property type="project" value="TreeGrafter"/>
</dbReference>
<feature type="region of interest" description="Disordered" evidence="1">
    <location>
        <begin position="166"/>
        <end position="193"/>
    </location>
</feature>
<dbReference type="GO" id="GO:0005524">
    <property type="term" value="F:ATP binding"/>
    <property type="evidence" value="ECO:0007669"/>
    <property type="project" value="InterPro"/>
</dbReference>
<dbReference type="AlphaFoldDB" id="A0A6A6LAA5"/>
<feature type="region of interest" description="Disordered" evidence="1">
    <location>
        <begin position="590"/>
        <end position="613"/>
    </location>
</feature>
<feature type="region of interest" description="Disordered" evidence="1">
    <location>
        <begin position="907"/>
        <end position="935"/>
    </location>
</feature>
<comment type="caution">
    <text evidence="2">The sequence shown here is derived from an EMBL/GenBank/DDBJ whole genome shotgun (WGS) entry which is preliminary data.</text>
</comment>
<keyword evidence="3" id="KW-1185">Reference proteome</keyword>
<dbReference type="FunFam" id="3.50.7.10:FF:000007">
    <property type="entry name" value="1-phosphatidylinositol 3-phosphate 5-kinase isoform X1"/>
    <property type="match status" value="1"/>
</dbReference>
<gene>
    <name evidence="2" type="ORF">GH714_024131</name>
</gene>
<dbReference type="InterPro" id="IPR027409">
    <property type="entry name" value="GroEL-like_apical_dom_sf"/>
</dbReference>
<organism evidence="2 3">
    <name type="scientific">Hevea brasiliensis</name>
    <name type="common">Para rubber tree</name>
    <name type="synonym">Siphonia brasiliensis</name>
    <dbReference type="NCBI Taxonomy" id="3981"/>
    <lineage>
        <taxon>Eukaryota</taxon>
        <taxon>Viridiplantae</taxon>
        <taxon>Streptophyta</taxon>
        <taxon>Embryophyta</taxon>
        <taxon>Tracheophyta</taxon>
        <taxon>Spermatophyta</taxon>
        <taxon>Magnoliopsida</taxon>
        <taxon>eudicotyledons</taxon>
        <taxon>Gunneridae</taxon>
        <taxon>Pentapetalae</taxon>
        <taxon>rosids</taxon>
        <taxon>fabids</taxon>
        <taxon>Malpighiales</taxon>
        <taxon>Euphorbiaceae</taxon>
        <taxon>Crotonoideae</taxon>
        <taxon>Micrandreae</taxon>
        <taxon>Hevea</taxon>
    </lineage>
</organism>
<dbReference type="GO" id="GO:0000285">
    <property type="term" value="F:1-phosphatidylinositol-3-phosphate 5-kinase activity"/>
    <property type="evidence" value="ECO:0007669"/>
    <property type="project" value="TreeGrafter"/>
</dbReference>
<evidence type="ECO:0000313" key="3">
    <source>
        <dbReference type="Proteomes" id="UP000467840"/>
    </source>
</evidence>
<dbReference type="Proteomes" id="UP000467840">
    <property type="component" value="Chromosome 18"/>
</dbReference>
<name>A0A6A6LAA5_HEVBR</name>
<dbReference type="EMBL" id="JAAGAX010000012">
    <property type="protein sequence ID" value="KAF2297477.1"/>
    <property type="molecule type" value="Genomic_DNA"/>
</dbReference>
<evidence type="ECO:0000256" key="1">
    <source>
        <dbReference type="SAM" id="MobiDB-lite"/>
    </source>
</evidence>
<feature type="compositionally biased region" description="Basic and acidic residues" evidence="1">
    <location>
        <begin position="590"/>
        <end position="600"/>
    </location>
</feature>